<dbReference type="OrthoDB" id="3763672at2759"/>
<name>W6QJC3_PENRF</name>
<sequence>MMPQPIISVLTLTALLCGLFYFFVASHNFSVRNISREYPALQMNNEFSFIQNLYRPYIHPIDALDFDDQNGKTYSLPQMPRFTKPLRDKLLILDVDTRPLDGPGELLNGSRLNMTSAHHSTIGRLSHYIYATIHGYDYKLIQTSCPTGLHGTWSKVTAMKEALKSYEFVIFLDGDAMIRHPHLPMEWLFNYWDITPDTLVAMALDPDEPQNRDAKGKTLLNTGFIIGQKDPRTQALFEAWESCPTDIRYPDCSKWSQQWSHEQAAFGNYLRYDTALEGEIKTLSCAEANGYPEMANINCTGDFVRHYWIYKDLLPATVENSITEYFLPRVQQLFHENFASVVLNISDPVVSSIKE</sequence>
<dbReference type="AlphaFoldDB" id="W6QJC3"/>
<protein>
    <submittedName>
        <fullName evidence="4">Galactosyl transferase</fullName>
    </submittedName>
</protein>
<dbReference type="GO" id="GO:0000139">
    <property type="term" value="C:Golgi membrane"/>
    <property type="evidence" value="ECO:0007669"/>
    <property type="project" value="TreeGrafter"/>
</dbReference>
<dbReference type="PANTHER" id="PTHR31306">
    <property type="entry name" value="ALPHA-1,6-MANNOSYLTRANSFERASE MNN11-RELATED"/>
    <property type="match status" value="1"/>
</dbReference>
<keyword evidence="5" id="KW-1185">Reference proteome</keyword>
<dbReference type="GO" id="GO:0006487">
    <property type="term" value="P:protein N-linked glycosylation"/>
    <property type="evidence" value="ECO:0007669"/>
    <property type="project" value="TreeGrafter"/>
</dbReference>
<comment type="similarity">
    <text evidence="1">Belongs to the glycosyltransferase 34 family.</text>
</comment>
<dbReference type="Pfam" id="PF05637">
    <property type="entry name" value="Glyco_transf_34"/>
    <property type="match status" value="1"/>
</dbReference>
<dbReference type="InterPro" id="IPR008630">
    <property type="entry name" value="Glyco_trans_34"/>
</dbReference>
<proteinExistence type="inferred from homology"/>
<dbReference type="EMBL" id="HG792017">
    <property type="protein sequence ID" value="CDM34289.1"/>
    <property type="molecule type" value="Genomic_DNA"/>
</dbReference>
<gene>
    <name evidence="4" type="ORF">PROQFM164_S03g001013</name>
</gene>
<evidence type="ECO:0000256" key="1">
    <source>
        <dbReference type="ARBA" id="ARBA00005664"/>
    </source>
</evidence>
<evidence type="ECO:0000256" key="3">
    <source>
        <dbReference type="ARBA" id="ARBA00022679"/>
    </source>
</evidence>
<dbReference type="GO" id="GO:0016757">
    <property type="term" value="F:glycosyltransferase activity"/>
    <property type="evidence" value="ECO:0007669"/>
    <property type="project" value="UniProtKB-KW"/>
</dbReference>
<accession>W6QJC3</accession>
<evidence type="ECO:0000313" key="5">
    <source>
        <dbReference type="Proteomes" id="UP000030686"/>
    </source>
</evidence>
<dbReference type="PANTHER" id="PTHR31306:SF3">
    <property type="entry name" value="NUCLEOTIDE-DIPHOSPHO-SUGAR TRANSFERASE DOMAIN-CONTAINING PROTEIN"/>
    <property type="match status" value="1"/>
</dbReference>
<evidence type="ECO:0000256" key="2">
    <source>
        <dbReference type="ARBA" id="ARBA00022676"/>
    </source>
</evidence>
<keyword evidence="3 4" id="KW-0808">Transferase</keyword>
<dbReference type="InterPro" id="IPR029044">
    <property type="entry name" value="Nucleotide-diphossugar_trans"/>
</dbReference>
<dbReference type="Proteomes" id="UP000030686">
    <property type="component" value="Unassembled WGS sequence"/>
</dbReference>
<dbReference type="Gene3D" id="3.90.550.10">
    <property type="entry name" value="Spore Coat Polysaccharide Biosynthesis Protein SpsA, Chain A"/>
    <property type="match status" value="1"/>
</dbReference>
<organism evidence="4 5">
    <name type="scientific">Penicillium roqueforti (strain FM164)</name>
    <dbReference type="NCBI Taxonomy" id="1365484"/>
    <lineage>
        <taxon>Eukaryota</taxon>
        <taxon>Fungi</taxon>
        <taxon>Dikarya</taxon>
        <taxon>Ascomycota</taxon>
        <taxon>Pezizomycotina</taxon>
        <taxon>Eurotiomycetes</taxon>
        <taxon>Eurotiomycetidae</taxon>
        <taxon>Eurotiales</taxon>
        <taxon>Aspergillaceae</taxon>
        <taxon>Penicillium</taxon>
    </lineage>
</organism>
<dbReference type="SUPFAM" id="SSF53448">
    <property type="entry name" value="Nucleotide-diphospho-sugar transferases"/>
    <property type="match status" value="1"/>
</dbReference>
<keyword evidence="2" id="KW-0328">Glycosyltransferase</keyword>
<evidence type="ECO:0000313" key="4">
    <source>
        <dbReference type="EMBL" id="CDM34289.1"/>
    </source>
</evidence>
<reference evidence="4" key="1">
    <citation type="journal article" date="2014" name="Nat. Commun.">
        <title>Multiple recent horizontal transfers of a large genomic region in cheese making fungi.</title>
        <authorList>
            <person name="Cheeseman K."/>
            <person name="Ropars J."/>
            <person name="Renault P."/>
            <person name="Dupont J."/>
            <person name="Gouzy J."/>
            <person name="Branca A."/>
            <person name="Abraham A.L."/>
            <person name="Ceppi M."/>
            <person name="Conseiller E."/>
            <person name="Debuchy R."/>
            <person name="Malagnac F."/>
            <person name="Goarin A."/>
            <person name="Silar P."/>
            <person name="Lacoste S."/>
            <person name="Sallet E."/>
            <person name="Bensimon A."/>
            <person name="Giraud T."/>
            <person name="Brygoo Y."/>
        </authorList>
    </citation>
    <scope>NUCLEOTIDE SEQUENCE [LARGE SCALE GENOMIC DNA]</scope>
    <source>
        <strain evidence="4">FM164</strain>
    </source>
</reference>
<dbReference type="OMA" id="HPIDAAN"/>